<reference evidence="1 2" key="1">
    <citation type="submission" date="2018-03" db="EMBL/GenBank/DDBJ databases">
        <title>Defining the species Micromonospora saelicesensis and Micromonospora noduli under the framework of genomics.</title>
        <authorList>
            <person name="Riesco R."/>
            <person name="Trujillo M.E."/>
        </authorList>
    </citation>
    <scope>NUCLEOTIDE SEQUENCE [LARGE SCALE GENOMIC DNA]</scope>
    <source>
        <strain evidence="1 2">PSN13</strain>
    </source>
</reference>
<comment type="caution">
    <text evidence="1">The sequence shown here is derived from an EMBL/GenBank/DDBJ whole genome shotgun (WGS) entry which is preliminary data.</text>
</comment>
<sequence>MDGTPRRLAGYQWEPQVEYRMFVIHDPGAEAFAGAVPASGQLLLPEPGGVVVGSGGNDFYPAVTVESWDGAPPPDAGTWDAVEEADMHLPSGRLQAESVLAAYASPIITLGEPGWYRIRAHCRGRVEAGSRVGRGELYYHGVEEWLMQVWPVAR</sequence>
<dbReference type="AlphaFoldDB" id="A0A328NTN6"/>
<gene>
    <name evidence="1" type="ORF">PSN13_02064</name>
</gene>
<accession>A0A328NTN6</accession>
<evidence type="ECO:0000313" key="1">
    <source>
        <dbReference type="EMBL" id="RAO36062.1"/>
    </source>
</evidence>
<dbReference type="RefSeq" id="WP_112675728.1">
    <property type="nucleotide sequence ID" value="NZ_PYAG01000008.1"/>
</dbReference>
<organism evidence="1 2">
    <name type="scientific">Micromonospora saelicesensis</name>
    <dbReference type="NCBI Taxonomy" id="285676"/>
    <lineage>
        <taxon>Bacteria</taxon>
        <taxon>Bacillati</taxon>
        <taxon>Actinomycetota</taxon>
        <taxon>Actinomycetes</taxon>
        <taxon>Micromonosporales</taxon>
        <taxon>Micromonosporaceae</taxon>
        <taxon>Micromonospora</taxon>
    </lineage>
</organism>
<proteinExistence type="predicted"/>
<name>A0A328NTN6_9ACTN</name>
<dbReference type="Proteomes" id="UP000249419">
    <property type="component" value="Unassembled WGS sequence"/>
</dbReference>
<protein>
    <submittedName>
        <fullName evidence="1">Uncharacterized protein</fullName>
    </submittedName>
</protein>
<dbReference type="EMBL" id="PYAG01000008">
    <property type="protein sequence ID" value="RAO36062.1"/>
    <property type="molecule type" value="Genomic_DNA"/>
</dbReference>
<evidence type="ECO:0000313" key="2">
    <source>
        <dbReference type="Proteomes" id="UP000249419"/>
    </source>
</evidence>